<comment type="subunit">
    <text evidence="2">Homotrimer.</text>
</comment>
<evidence type="ECO:0000256" key="8">
    <source>
        <dbReference type="ARBA" id="ARBA00023114"/>
    </source>
</evidence>
<keyword evidence="9" id="KW-0472">Membrane</keyword>
<dbReference type="PANTHER" id="PTHR34501">
    <property type="entry name" value="PROTEIN YDDL-RELATED"/>
    <property type="match status" value="1"/>
</dbReference>
<comment type="caution">
    <text evidence="13">The sequence shown here is derived from an EMBL/GenBank/DDBJ whole genome shotgun (WGS) entry which is preliminary data.</text>
</comment>
<dbReference type="SUPFAM" id="SSF56935">
    <property type="entry name" value="Porins"/>
    <property type="match status" value="1"/>
</dbReference>
<evidence type="ECO:0000256" key="2">
    <source>
        <dbReference type="ARBA" id="ARBA00011233"/>
    </source>
</evidence>
<dbReference type="InterPro" id="IPR023614">
    <property type="entry name" value="Porin_dom_sf"/>
</dbReference>
<evidence type="ECO:0000313" key="14">
    <source>
        <dbReference type="Proteomes" id="UP001597158"/>
    </source>
</evidence>
<dbReference type="Pfam" id="PF13609">
    <property type="entry name" value="Porin_4"/>
    <property type="match status" value="1"/>
</dbReference>
<dbReference type="InterPro" id="IPR002299">
    <property type="entry name" value="Porin_Neis"/>
</dbReference>
<evidence type="ECO:0000256" key="4">
    <source>
        <dbReference type="ARBA" id="ARBA00022452"/>
    </source>
</evidence>
<evidence type="ECO:0000256" key="1">
    <source>
        <dbReference type="ARBA" id="ARBA00004571"/>
    </source>
</evidence>
<dbReference type="EMBL" id="JBHTMC010000034">
    <property type="protein sequence ID" value="MFD1265482.1"/>
    <property type="molecule type" value="Genomic_DNA"/>
</dbReference>
<dbReference type="CDD" id="cd00342">
    <property type="entry name" value="gram_neg_porins"/>
    <property type="match status" value="1"/>
</dbReference>
<evidence type="ECO:0000256" key="11">
    <source>
        <dbReference type="SAM" id="SignalP"/>
    </source>
</evidence>
<comment type="subcellular location">
    <subcellularLocation>
        <location evidence="1">Cell outer membrane</location>
        <topology evidence="1">Multi-pass membrane protein</topology>
    </subcellularLocation>
</comment>
<dbReference type="InterPro" id="IPR033900">
    <property type="entry name" value="Gram_neg_porin_domain"/>
</dbReference>
<keyword evidence="3" id="KW-0813">Transport</keyword>
<evidence type="ECO:0000256" key="6">
    <source>
        <dbReference type="ARBA" id="ARBA00022729"/>
    </source>
</evidence>
<dbReference type="PRINTS" id="PR00184">
    <property type="entry name" value="NEISSPPORIN"/>
</dbReference>
<feature type="domain" description="Porin" evidence="12">
    <location>
        <begin position="10"/>
        <end position="318"/>
    </location>
</feature>
<evidence type="ECO:0000259" key="12">
    <source>
        <dbReference type="Pfam" id="PF13609"/>
    </source>
</evidence>
<evidence type="ECO:0000256" key="10">
    <source>
        <dbReference type="ARBA" id="ARBA00023237"/>
    </source>
</evidence>
<evidence type="ECO:0000256" key="5">
    <source>
        <dbReference type="ARBA" id="ARBA00022692"/>
    </source>
</evidence>
<organism evidence="13 14">
    <name type="scientific">Thauera mechernichensis</name>
    <dbReference type="NCBI Taxonomy" id="82788"/>
    <lineage>
        <taxon>Bacteria</taxon>
        <taxon>Pseudomonadati</taxon>
        <taxon>Pseudomonadota</taxon>
        <taxon>Betaproteobacteria</taxon>
        <taxon>Rhodocyclales</taxon>
        <taxon>Zoogloeaceae</taxon>
        <taxon>Thauera</taxon>
    </lineage>
</organism>
<keyword evidence="8" id="KW-0626">Porin</keyword>
<dbReference type="Proteomes" id="UP001597158">
    <property type="component" value="Unassembled WGS sequence"/>
</dbReference>
<evidence type="ECO:0000313" key="13">
    <source>
        <dbReference type="EMBL" id="MFD1265482.1"/>
    </source>
</evidence>
<reference evidence="14" key="1">
    <citation type="journal article" date="2019" name="Int. J. Syst. Evol. Microbiol.">
        <title>The Global Catalogue of Microorganisms (GCM) 10K type strain sequencing project: providing services to taxonomists for standard genome sequencing and annotation.</title>
        <authorList>
            <consortium name="The Broad Institute Genomics Platform"/>
            <consortium name="The Broad Institute Genome Sequencing Center for Infectious Disease"/>
            <person name="Wu L."/>
            <person name="Ma J."/>
        </authorList>
    </citation>
    <scope>NUCLEOTIDE SEQUENCE [LARGE SCALE GENOMIC DNA]</scope>
    <source>
        <strain evidence="14">CCUG 48884</strain>
    </source>
</reference>
<name>A0ABW3WIH2_9RHOO</name>
<keyword evidence="14" id="KW-1185">Reference proteome</keyword>
<sequence>MQRLSKSVLLAAAVATPSLALAQSNVTIYGLIDLNLSHERSGDQRYEGVHHGELNGSRLGFRGNEDLGNGIKAVFVLESGFDPSTGLAEQGGRLFGRQSLVGLESSLGRLTLGRQYSPAFVALDPFDATGNADRSAGLLLRKTGAVKPAYEVRFDNMVKYRSPKLAGFELDAGYWLGEKVATTSTARKEGDGHGLSLLYGNGAFSGALTTQSVQRDASGGKVRTSGVGLAYDFGIVKPYFAWSQDKESGTVGNGKARTWAVSAEIRVNPANTVALSYADRDESDGAAGEDASGWSAYYLHALSKRTTLYAGYSQLSNESGANYAIGNITPEAGDNHRVMMAGMRHRF</sequence>
<feature type="chain" id="PRO_5046715135" evidence="11">
    <location>
        <begin position="23"/>
        <end position="347"/>
    </location>
</feature>
<keyword evidence="6 11" id="KW-0732">Signal</keyword>
<accession>A0ABW3WIH2</accession>
<dbReference type="PANTHER" id="PTHR34501:SF9">
    <property type="entry name" value="MAJOR OUTER MEMBRANE PROTEIN P.IA"/>
    <property type="match status" value="1"/>
</dbReference>
<protein>
    <submittedName>
        <fullName evidence="13">Porin</fullName>
    </submittedName>
</protein>
<keyword evidence="4" id="KW-1134">Transmembrane beta strand</keyword>
<keyword evidence="7" id="KW-0406">Ion transport</keyword>
<proteinExistence type="predicted"/>
<evidence type="ECO:0000256" key="9">
    <source>
        <dbReference type="ARBA" id="ARBA00023136"/>
    </source>
</evidence>
<keyword evidence="10" id="KW-0998">Cell outer membrane</keyword>
<keyword evidence="5" id="KW-0812">Transmembrane</keyword>
<gene>
    <name evidence="13" type="ORF">ACFQ4M_18060</name>
</gene>
<evidence type="ECO:0000256" key="3">
    <source>
        <dbReference type="ARBA" id="ARBA00022448"/>
    </source>
</evidence>
<dbReference type="Gene3D" id="2.40.160.10">
    <property type="entry name" value="Porin"/>
    <property type="match status" value="1"/>
</dbReference>
<evidence type="ECO:0000256" key="7">
    <source>
        <dbReference type="ARBA" id="ARBA00023065"/>
    </source>
</evidence>
<dbReference type="RefSeq" id="WP_277833128.1">
    <property type="nucleotide sequence ID" value="NZ_JARQZE010000006.1"/>
</dbReference>
<dbReference type="InterPro" id="IPR050298">
    <property type="entry name" value="Gram-neg_bact_OMP"/>
</dbReference>
<feature type="signal peptide" evidence="11">
    <location>
        <begin position="1"/>
        <end position="22"/>
    </location>
</feature>